<dbReference type="PANTHER" id="PTHR23427:SF2">
    <property type="entry name" value="SURFEIT LOCUS PROTEIN 1"/>
    <property type="match status" value="1"/>
</dbReference>
<organism evidence="8 9">
    <name type="scientific">Williamsia herbipolensis</name>
    <dbReference type="NCBI Taxonomy" id="1603258"/>
    <lineage>
        <taxon>Bacteria</taxon>
        <taxon>Bacillati</taxon>
        <taxon>Actinomycetota</taxon>
        <taxon>Actinomycetes</taxon>
        <taxon>Mycobacteriales</taxon>
        <taxon>Nocardiaceae</taxon>
        <taxon>Williamsia</taxon>
    </lineage>
</organism>
<dbReference type="RefSeq" id="WP_045823137.1">
    <property type="nucleotide sequence ID" value="NZ_CP108021.1"/>
</dbReference>
<proteinExistence type="inferred from homology"/>
<comment type="similarity">
    <text evidence="2 6">Belongs to the SURF1 family.</text>
</comment>
<feature type="transmembrane region" description="Helical" evidence="6">
    <location>
        <begin position="214"/>
        <end position="236"/>
    </location>
</feature>
<gene>
    <name evidence="8" type="ORF">OG579_04740</name>
</gene>
<evidence type="ECO:0000256" key="4">
    <source>
        <dbReference type="ARBA" id="ARBA00022989"/>
    </source>
</evidence>
<evidence type="ECO:0000313" key="8">
    <source>
        <dbReference type="EMBL" id="WUM21118.1"/>
    </source>
</evidence>
<dbReference type="PROSITE" id="PS51257">
    <property type="entry name" value="PROKAR_LIPOPROTEIN"/>
    <property type="match status" value="1"/>
</dbReference>
<dbReference type="EMBL" id="CP108021">
    <property type="protein sequence ID" value="WUM21118.1"/>
    <property type="molecule type" value="Genomic_DNA"/>
</dbReference>
<dbReference type="Proteomes" id="UP001432128">
    <property type="component" value="Chromosome"/>
</dbReference>
<evidence type="ECO:0000256" key="6">
    <source>
        <dbReference type="RuleBase" id="RU363076"/>
    </source>
</evidence>
<feature type="transmembrane region" description="Helical" evidence="6">
    <location>
        <begin position="12"/>
        <end position="31"/>
    </location>
</feature>
<keyword evidence="3 6" id="KW-0812">Transmembrane</keyword>
<protein>
    <recommendedName>
        <fullName evidence="6">SURF1-like protein</fullName>
    </recommendedName>
</protein>
<dbReference type="InterPro" id="IPR002994">
    <property type="entry name" value="Surf1/Shy1"/>
</dbReference>
<dbReference type="AlphaFoldDB" id="A0AAU4K594"/>
<sequence length="332" mass="35483">MRVLRAFLRPGWVVLALVVVAFAVACFWVLAPWQLGKNGRTEHQNDLIKSAVSKAAVPIDTVYPGSGPVPTDTEWREVSVTGSYLPEAQAVVRLRSVDDSPAFEVLTPFRTSDGRIFVVNRGYVRPQQGTALPPVTAAPAGTTTIDARIRQPEGTSPGKGPRTESGVLQVYTIDPAVLGRTVGLTTMPAYLQLSSGQPGSLAEIPIPQLDSGPYLSYGLQWIAFGVMAPLGLLYFVRSEIRHRRAANAARAETAERIRTGAAPPDALESAALAESALSERAARARQRRKELTSASSTGMGQTRVRGTIGAGPDQAVAGEDRVRGKLADRYGD</sequence>
<evidence type="ECO:0000256" key="3">
    <source>
        <dbReference type="ARBA" id="ARBA00022692"/>
    </source>
</evidence>
<feature type="region of interest" description="Disordered" evidence="7">
    <location>
        <begin position="282"/>
        <end position="332"/>
    </location>
</feature>
<keyword evidence="6" id="KW-1003">Cell membrane</keyword>
<evidence type="ECO:0000313" key="9">
    <source>
        <dbReference type="Proteomes" id="UP001432128"/>
    </source>
</evidence>
<dbReference type="GO" id="GO:0005886">
    <property type="term" value="C:plasma membrane"/>
    <property type="evidence" value="ECO:0007669"/>
    <property type="project" value="UniProtKB-SubCell"/>
</dbReference>
<name>A0AAU4K594_9NOCA</name>
<comment type="subcellular location">
    <subcellularLocation>
        <location evidence="6">Cell membrane</location>
        <topology evidence="6">Multi-pass membrane protein</topology>
    </subcellularLocation>
    <subcellularLocation>
        <location evidence="1">Membrane</location>
    </subcellularLocation>
</comment>
<keyword evidence="9" id="KW-1185">Reference proteome</keyword>
<evidence type="ECO:0000256" key="5">
    <source>
        <dbReference type="ARBA" id="ARBA00023136"/>
    </source>
</evidence>
<accession>A0AAU4K594</accession>
<dbReference type="InterPro" id="IPR045214">
    <property type="entry name" value="Surf1/Surf4"/>
</dbReference>
<dbReference type="KEGG" id="whr:OG579_04740"/>
<keyword evidence="4 6" id="KW-1133">Transmembrane helix</keyword>
<dbReference type="Pfam" id="PF02104">
    <property type="entry name" value="SURF1"/>
    <property type="match status" value="1"/>
</dbReference>
<evidence type="ECO:0000256" key="2">
    <source>
        <dbReference type="ARBA" id="ARBA00007165"/>
    </source>
</evidence>
<dbReference type="PROSITE" id="PS50895">
    <property type="entry name" value="SURF1"/>
    <property type="match status" value="1"/>
</dbReference>
<reference evidence="8 9" key="1">
    <citation type="submission" date="2022-10" db="EMBL/GenBank/DDBJ databases">
        <title>The complete genomes of actinobacterial strains from the NBC collection.</title>
        <authorList>
            <person name="Joergensen T.S."/>
            <person name="Alvarez Arevalo M."/>
            <person name="Sterndorff E.B."/>
            <person name="Faurdal D."/>
            <person name="Vuksanovic O."/>
            <person name="Mourched A.-S."/>
            <person name="Charusanti P."/>
            <person name="Shaw S."/>
            <person name="Blin K."/>
            <person name="Weber T."/>
        </authorList>
    </citation>
    <scope>NUCLEOTIDE SEQUENCE [LARGE SCALE GENOMIC DNA]</scope>
    <source>
        <strain evidence="8 9">NBC_00319</strain>
    </source>
</reference>
<dbReference type="CDD" id="cd06662">
    <property type="entry name" value="SURF1"/>
    <property type="match status" value="1"/>
</dbReference>
<evidence type="ECO:0000256" key="1">
    <source>
        <dbReference type="ARBA" id="ARBA00004370"/>
    </source>
</evidence>
<evidence type="ECO:0000256" key="7">
    <source>
        <dbReference type="SAM" id="MobiDB-lite"/>
    </source>
</evidence>
<keyword evidence="5 6" id="KW-0472">Membrane</keyword>
<feature type="compositionally biased region" description="Basic and acidic residues" evidence="7">
    <location>
        <begin position="318"/>
        <end position="332"/>
    </location>
</feature>
<dbReference type="PANTHER" id="PTHR23427">
    <property type="entry name" value="SURFEIT LOCUS PROTEIN"/>
    <property type="match status" value="1"/>
</dbReference>